<evidence type="ECO:0000313" key="6">
    <source>
        <dbReference type="Proteomes" id="UP001319121"/>
    </source>
</evidence>
<dbReference type="GO" id="GO:0000160">
    <property type="term" value="P:phosphorelay signal transduction system"/>
    <property type="evidence" value="ECO:0007669"/>
    <property type="project" value="UniProtKB-KW"/>
</dbReference>
<dbReference type="AlphaFoldDB" id="A0AAN1SX23"/>
<evidence type="ECO:0000256" key="3">
    <source>
        <dbReference type="PROSITE-ProRule" id="PRU00169"/>
    </source>
</evidence>
<dbReference type="Proteomes" id="UP001319121">
    <property type="component" value="Chromosome"/>
</dbReference>
<dbReference type="KEGG" id="fku:FGKAn22_00880"/>
<dbReference type="PANTHER" id="PTHR44591">
    <property type="entry name" value="STRESS RESPONSE REGULATOR PROTEIN 1"/>
    <property type="match status" value="1"/>
</dbReference>
<dbReference type="InterPro" id="IPR050595">
    <property type="entry name" value="Bact_response_regulator"/>
</dbReference>
<dbReference type="RefSeq" id="WP_212786040.1">
    <property type="nucleotide sequence ID" value="NZ_AP019536.1"/>
</dbReference>
<organism evidence="5 6">
    <name type="scientific">Ferrigenium kumadai</name>
    <dbReference type="NCBI Taxonomy" id="1682490"/>
    <lineage>
        <taxon>Bacteria</taxon>
        <taxon>Pseudomonadati</taxon>
        <taxon>Pseudomonadota</taxon>
        <taxon>Betaproteobacteria</taxon>
        <taxon>Nitrosomonadales</taxon>
        <taxon>Gallionellaceae</taxon>
        <taxon>Ferrigenium</taxon>
    </lineage>
</organism>
<dbReference type="EMBL" id="AP019536">
    <property type="protein sequence ID" value="BBI98395.1"/>
    <property type="molecule type" value="Genomic_DNA"/>
</dbReference>
<keyword evidence="6" id="KW-1185">Reference proteome</keyword>
<keyword evidence="2" id="KW-0902">Two-component regulatory system</keyword>
<evidence type="ECO:0000259" key="4">
    <source>
        <dbReference type="PROSITE" id="PS50110"/>
    </source>
</evidence>
<sequence length="136" mass="14987">MNGSLPLSGVKVVLIDDSNTIRRSGEIFLSQSGCEVVLAEDGFDGLSKVVDARPDLILVDVMMPRLDGYQTCALIRNHPQFGRIPIVMLTSKDSLFDRARGKLLGVEQYLIKPFDKRRLVETVRTQIGREGADIGG</sequence>
<dbReference type="InterPro" id="IPR001789">
    <property type="entry name" value="Sig_transdc_resp-reg_receiver"/>
</dbReference>
<feature type="domain" description="Response regulatory" evidence="4">
    <location>
        <begin position="11"/>
        <end position="127"/>
    </location>
</feature>
<dbReference type="SMART" id="SM00448">
    <property type="entry name" value="REC"/>
    <property type="match status" value="1"/>
</dbReference>
<proteinExistence type="predicted"/>
<gene>
    <name evidence="5" type="primary">pilG</name>
    <name evidence="5" type="ORF">FGKAn22_00880</name>
</gene>
<dbReference type="SUPFAM" id="SSF52172">
    <property type="entry name" value="CheY-like"/>
    <property type="match status" value="1"/>
</dbReference>
<dbReference type="PROSITE" id="PS50110">
    <property type="entry name" value="RESPONSE_REGULATORY"/>
    <property type="match status" value="1"/>
</dbReference>
<evidence type="ECO:0000256" key="1">
    <source>
        <dbReference type="ARBA" id="ARBA00022553"/>
    </source>
</evidence>
<feature type="modified residue" description="4-aspartylphosphate" evidence="3">
    <location>
        <position position="60"/>
    </location>
</feature>
<keyword evidence="1 3" id="KW-0597">Phosphoprotein</keyword>
<protein>
    <submittedName>
        <fullName evidence="5">Response regulator</fullName>
    </submittedName>
</protein>
<dbReference type="PANTHER" id="PTHR44591:SF14">
    <property type="entry name" value="PROTEIN PILG"/>
    <property type="match status" value="1"/>
</dbReference>
<dbReference type="Pfam" id="PF00072">
    <property type="entry name" value="Response_reg"/>
    <property type="match status" value="1"/>
</dbReference>
<dbReference type="Gene3D" id="3.40.50.2300">
    <property type="match status" value="1"/>
</dbReference>
<name>A0AAN1SX23_9PROT</name>
<dbReference type="InterPro" id="IPR011006">
    <property type="entry name" value="CheY-like_superfamily"/>
</dbReference>
<evidence type="ECO:0000256" key="2">
    <source>
        <dbReference type="ARBA" id="ARBA00023012"/>
    </source>
</evidence>
<accession>A0AAN1SX23</accession>
<evidence type="ECO:0000313" key="5">
    <source>
        <dbReference type="EMBL" id="BBI98395.1"/>
    </source>
</evidence>
<reference evidence="5 6" key="1">
    <citation type="submission" date="2019-03" db="EMBL/GenBank/DDBJ databases">
        <title>Complete genome sequence of Ferrigenium kumadai strain An22, a microaerophilic iron-oxidizing bacterium isolated from a paddy field soil.</title>
        <authorList>
            <person name="Watanabe T."/>
            <person name="Asakawa S."/>
        </authorList>
    </citation>
    <scope>NUCLEOTIDE SEQUENCE [LARGE SCALE GENOMIC DNA]</scope>
    <source>
        <strain evidence="5 6">An22</strain>
    </source>
</reference>